<evidence type="ECO:0000313" key="11">
    <source>
        <dbReference type="Proteomes" id="UP000076738"/>
    </source>
</evidence>
<dbReference type="AlphaFoldDB" id="A0A167KYV1"/>
<keyword evidence="3" id="KW-0539">Nucleus</keyword>
<feature type="compositionally biased region" description="Basic and acidic residues" evidence="6">
    <location>
        <begin position="8"/>
        <end position="31"/>
    </location>
</feature>
<dbReference type="OrthoDB" id="29523at2759"/>
<dbReference type="SUPFAM" id="SSF54928">
    <property type="entry name" value="RNA-binding domain, RBD"/>
    <property type="match status" value="1"/>
</dbReference>
<dbReference type="Pfam" id="PF00076">
    <property type="entry name" value="RRM_1"/>
    <property type="match status" value="1"/>
</dbReference>
<keyword evidence="4" id="KW-0862">Zinc</keyword>
<dbReference type="InterPro" id="IPR000467">
    <property type="entry name" value="G_patch_dom"/>
</dbReference>
<gene>
    <name evidence="10" type="ORF">CALVIDRAFT_500399</name>
</gene>
<dbReference type="InterPro" id="IPR000504">
    <property type="entry name" value="RRM_dom"/>
</dbReference>
<evidence type="ECO:0000259" key="8">
    <source>
        <dbReference type="PROSITE" id="PS50157"/>
    </source>
</evidence>
<feature type="region of interest" description="Disordered" evidence="6">
    <location>
        <begin position="586"/>
        <end position="679"/>
    </location>
</feature>
<dbReference type="GO" id="GO:0000398">
    <property type="term" value="P:mRNA splicing, via spliceosome"/>
    <property type="evidence" value="ECO:0007669"/>
    <property type="project" value="TreeGrafter"/>
</dbReference>
<dbReference type="EMBL" id="KV417290">
    <property type="protein sequence ID" value="KZO95158.1"/>
    <property type="molecule type" value="Genomic_DNA"/>
</dbReference>
<dbReference type="Proteomes" id="UP000076738">
    <property type="component" value="Unassembled WGS sequence"/>
</dbReference>
<dbReference type="PANTHER" id="PTHR13948">
    <property type="entry name" value="RNA-BINDING PROTEIN"/>
    <property type="match status" value="1"/>
</dbReference>
<feature type="region of interest" description="Disordered" evidence="6">
    <location>
        <begin position="1"/>
        <end position="115"/>
    </location>
</feature>
<dbReference type="InterPro" id="IPR013087">
    <property type="entry name" value="Znf_C2H2_type"/>
</dbReference>
<dbReference type="PROSITE" id="PS50157">
    <property type="entry name" value="ZINC_FINGER_C2H2_2"/>
    <property type="match status" value="1"/>
</dbReference>
<evidence type="ECO:0008006" key="12">
    <source>
        <dbReference type="Google" id="ProtNLM"/>
    </source>
</evidence>
<dbReference type="InterPro" id="IPR012677">
    <property type="entry name" value="Nucleotide-bd_a/b_plait_sf"/>
</dbReference>
<feature type="domain" description="G-patch" evidence="9">
    <location>
        <begin position="678"/>
        <end position="724"/>
    </location>
</feature>
<dbReference type="InterPro" id="IPR035979">
    <property type="entry name" value="RBD_domain_sf"/>
</dbReference>
<feature type="compositionally biased region" description="Gly residues" evidence="6">
    <location>
        <begin position="76"/>
        <end position="90"/>
    </location>
</feature>
<name>A0A167KYV1_CALVF</name>
<reference evidence="10 11" key="1">
    <citation type="journal article" date="2016" name="Mol. Biol. Evol.">
        <title>Comparative Genomics of Early-Diverging Mushroom-Forming Fungi Provides Insights into the Origins of Lignocellulose Decay Capabilities.</title>
        <authorList>
            <person name="Nagy L.G."/>
            <person name="Riley R."/>
            <person name="Tritt A."/>
            <person name="Adam C."/>
            <person name="Daum C."/>
            <person name="Floudas D."/>
            <person name="Sun H."/>
            <person name="Yadav J.S."/>
            <person name="Pangilinan J."/>
            <person name="Larsson K.H."/>
            <person name="Matsuura K."/>
            <person name="Barry K."/>
            <person name="Labutti K."/>
            <person name="Kuo R."/>
            <person name="Ohm R.A."/>
            <person name="Bhattacharya S.S."/>
            <person name="Shirouzu T."/>
            <person name="Yoshinaga Y."/>
            <person name="Martin F.M."/>
            <person name="Grigoriev I.V."/>
            <person name="Hibbett D.S."/>
        </authorList>
    </citation>
    <scope>NUCLEOTIDE SEQUENCE [LARGE SCALE GENOMIC DNA]</scope>
    <source>
        <strain evidence="10 11">TUFC12733</strain>
    </source>
</reference>
<sequence>MSYGYGGREWDQGKEWDGESSRGTRRGRDDDWGQEDGDDWKRRKMNDGGYDDQPGPSAYGPPQQGPPEWSNYQGYEGVGRGGGAGFGPPGAGANFGTPSSYGRGRGRGPSDTSEHIIFLGLDPDFTEDDLKNFLTGQGLQVVNTTIIRDRNTGASRSFGFAQFTSVSESSRFLTPNFPFVQLPPPASHAFGGVINDTPGRRVKIDFSQSAQPKFREQAPPNDGSRDMGSQQTAVLLLRGLDPLTSIDEIETALRGVAGEGKAGAEGMKRIALIRDRGTRMGWGFAFVEFKDVASAAAVLGYTMMPQLHPNGFRISDKPIAVAFAHPMSFQPLPPGTPKDEYCISSSLWLGGQEGWWTKYWDEGAGIGEKTFEVKEDPKETREEKEKKKKPKLKEIGELDYVAVMGHVNIRRADESSLPAPTKLVVGEHAPLKISARKPGVGIAIVPKGGDAKSTAAGKAPVLGFGGDEEAGQFQDAEDEDTSAFVKVNKGTKFAPMAGSKKTLGNINKWNAKQDELAVPAAPTAPVPAPAMAPVKRAPAAKAVPTPPRDSPAVEADNFEYGDPVGFACYLCSRKLTSVDLLRRHDQESDLHKARDQTNLKDEKLREVAKKKADAARAKHQAENTDGMPKYRDRASERREIYGQPDVPPPDTLNSSTTGKKRKANTPPPPVVVAPGKDENNIGNKLLKKMGWAEGTGLGTEGEGRVDPIEAALYTAGVGLGAAKAQPVGKYEPGIRGYVAKAKDSARDRYNQ</sequence>
<dbReference type="SMART" id="SM00360">
    <property type="entry name" value="RRM"/>
    <property type="match status" value="2"/>
</dbReference>
<evidence type="ECO:0000256" key="2">
    <source>
        <dbReference type="ARBA" id="ARBA00022884"/>
    </source>
</evidence>
<evidence type="ECO:0000256" key="5">
    <source>
        <dbReference type="PROSITE-ProRule" id="PRU00176"/>
    </source>
</evidence>
<dbReference type="PANTHER" id="PTHR13948:SF3">
    <property type="entry name" value="FI21118P1"/>
    <property type="match status" value="1"/>
</dbReference>
<keyword evidence="2 5" id="KW-0694">RNA-binding</keyword>
<feature type="domain" description="RRM" evidence="7">
    <location>
        <begin position="233"/>
        <end position="326"/>
    </location>
</feature>
<keyword evidence="4" id="KW-0479">Metal-binding</keyword>
<keyword evidence="11" id="KW-1185">Reference proteome</keyword>
<protein>
    <recommendedName>
        <fullName evidence="12">G-patch domain-containing protein</fullName>
    </recommendedName>
</protein>
<dbReference type="GO" id="GO:0005634">
    <property type="term" value="C:nucleus"/>
    <property type="evidence" value="ECO:0007669"/>
    <property type="project" value="UniProtKB-SubCell"/>
</dbReference>
<evidence type="ECO:0000313" key="10">
    <source>
        <dbReference type="EMBL" id="KZO95158.1"/>
    </source>
</evidence>
<dbReference type="Gene3D" id="3.30.70.330">
    <property type="match status" value="2"/>
</dbReference>
<evidence type="ECO:0000256" key="6">
    <source>
        <dbReference type="SAM" id="MobiDB-lite"/>
    </source>
</evidence>
<proteinExistence type="predicted"/>
<dbReference type="PROSITE" id="PS50174">
    <property type="entry name" value="G_PATCH"/>
    <property type="match status" value="1"/>
</dbReference>
<keyword evidence="4" id="KW-0863">Zinc-finger</keyword>
<feature type="domain" description="C2H2-type" evidence="8">
    <location>
        <begin position="566"/>
        <end position="596"/>
    </location>
</feature>
<evidence type="ECO:0000259" key="7">
    <source>
        <dbReference type="PROSITE" id="PS50102"/>
    </source>
</evidence>
<feature type="region of interest" description="Disordered" evidence="6">
    <location>
        <begin position="208"/>
        <end position="228"/>
    </location>
</feature>
<dbReference type="GO" id="GO:0003723">
    <property type="term" value="F:RNA binding"/>
    <property type="evidence" value="ECO:0007669"/>
    <property type="project" value="UniProtKB-UniRule"/>
</dbReference>
<feature type="domain" description="RRM" evidence="7">
    <location>
        <begin position="114"/>
        <end position="209"/>
    </location>
</feature>
<evidence type="ECO:0000256" key="4">
    <source>
        <dbReference type="PROSITE-ProRule" id="PRU00042"/>
    </source>
</evidence>
<dbReference type="GO" id="GO:0008270">
    <property type="term" value="F:zinc ion binding"/>
    <property type="evidence" value="ECO:0007669"/>
    <property type="project" value="UniProtKB-KW"/>
</dbReference>
<dbReference type="PROSITE" id="PS50102">
    <property type="entry name" value="RRM"/>
    <property type="match status" value="2"/>
</dbReference>
<evidence type="ECO:0000259" key="9">
    <source>
        <dbReference type="PROSITE" id="PS50174"/>
    </source>
</evidence>
<dbReference type="SMART" id="SM00443">
    <property type="entry name" value="G_patch"/>
    <property type="match status" value="1"/>
</dbReference>
<organism evidence="10 11">
    <name type="scientific">Calocera viscosa (strain TUFC12733)</name>
    <dbReference type="NCBI Taxonomy" id="1330018"/>
    <lineage>
        <taxon>Eukaryota</taxon>
        <taxon>Fungi</taxon>
        <taxon>Dikarya</taxon>
        <taxon>Basidiomycota</taxon>
        <taxon>Agaricomycotina</taxon>
        <taxon>Dacrymycetes</taxon>
        <taxon>Dacrymycetales</taxon>
        <taxon>Dacrymycetaceae</taxon>
        <taxon>Calocera</taxon>
    </lineage>
</organism>
<accession>A0A167KYV1</accession>
<comment type="subcellular location">
    <subcellularLocation>
        <location evidence="1">Nucleus</location>
    </subcellularLocation>
</comment>
<dbReference type="STRING" id="1330018.A0A167KYV1"/>
<feature type="compositionally biased region" description="Basic and acidic residues" evidence="6">
    <location>
        <begin position="586"/>
        <end position="640"/>
    </location>
</feature>
<evidence type="ECO:0000256" key="1">
    <source>
        <dbReference type="ARBA" id="ARBA00004123"/>
    </source>
</evidence>
<dbReference type="Pfam" id="PF01585">
    <property type="entry name" value="G-patch"/>
    <property type="match status" value="1"/>
</dbReference>
<evidence type="ECO:0000256" key="3">
    <source>
        <dbReference type="ARBA" id="ARBA00023242"/>
    </source>
</evidence>